<keyword evidence="9" id="KW-0812">Transmembrane</keyword>
<dbReference type="EC" id="2.7.13.3" evidence="2"/>
<feature type="domain" description="Signal transduction histidine kinase subgroup 3 dimerisation and phosphoacceptor" evidence="10">
    <location>
        <begin position="169"/>
        <end position="217"/>
    </location>
</feature>
<evidence type="ECO:0000256" key="1">
    <source>
        <dbReference type="ARBA" id="ARBA00000085"/>
    </source>
</evidence>
<evidence type="ECO:0000256" key="6">
    <source>
        <dbReference type="ARBA" id="ARBA00022777"/>
    </source>
</evidence>
<keyword evidence="8" id="KW-0902">Two-component regulatory system</keyword>
<dbReference type="InterPro" id="IPR011712">
    <property type="entry name" value="Sig_transdc_His_kin_sub3_dim/P"/>
</dbReference>
<evidence type="ECO:0000256" key="3">
    <source>
        <dbReference type="ARBA" id="ARBA00022553"/>
    </source>
</evidence>
<comment type="catalytic activity">
    <reaction evidence="1">
        <text>ATP + protein L-histidine = ADP + protein N-phospho-L-histidine.</text>
        <dbReference type="EC" id="2.7.13.3"/>
    </reaction>
</comment>
<keyword evidence="4" id="KW-0808">Transferase</keyword>
<proteinExistence type="predicted"/>
<evidence type="ECO:0000256" key="2">
    <source>
        <dbReference type="ARBA" id="ARBA00012438"/>
    </source>
</evidence>
<reference evidence="11 12" key="1">
    <citation type="submission" date="2023-05" db="EMBL/GenBank/DDBJ databases">
        <title>Actinoplanes sp. NEAU-A12 genome sequencing.</title>
        <authorList>
            <person name="Wang Z.-S."/>
        </authorList>
    </citation>
    <scope>NUCLEOTIDE SEQUENCE [LARGE SCALE GENOMIC DNA]</scope>
    <source>
        <strain evidence="11 12">NEAU-A12</strain>
    </source>
</reference>
<dbReference type="RefSeq" id="WP_282756649.1">
    <property type="nucleotide sequence ID" value="NZ_JASCTH010000001.1"/>
</dbReference>
<evidence type="ECO:0000256" key="7">
    <source>
        <dbReference type="ARBA" id="ARBA00022840"/>
    </source>
</evidence>
<dbReference type="Pfam" id="PF07730">
    <property type="entry name" value="HisKA_3"/>
    <property type="match status" value="1"/>
</dbReference>
<organism evidence="11 12">
    <name type="scientific">Actinoplanes sandaracinus</name>
    <dbReference type="NCBI Taxonomy" id="3045177"/>
    <lineage>
        <taxon>Bacteria</taxon>
        <taxon>Bacillati</taxon>
        <taxon>Actinomycetota</taxon>
        <taxon>Actinomycetes</taxon>
        <taxon>Micromonosporales</taxon>
        <taxon>Micromonosporaceae</taxon>
        <taxon>Actinoplanes</taxon>
    </lineage>
</organism>
<accession>A0ABT6WC59</accession>
<name>A0ABT6WC59_9ACTN</name>
<evidence type="ECO:0000313" key="11">
    <source>
        <dbReference type="EMBL" id="MDI6097308.1"/>
    </source>
</evidence>
<sequence>MTGFRSRDVAGALAPCSLLIAWTRWAAPHMPAGRAIDAIAYSLVAVNAVALACRRAAPRRVLAVTTVVSTAYMFLAYPYGPALLPFAIAVYTVARHLPWRTAAIAAGAALPVLASHNVSDGVNVSDLLGVFPASGWVVMPFALGSTLALRRASVARDRREAIERGVHEERLRMAQEVHDIVGHGLAAIKMQADIALHVLAKQPGVARPTQEAISTTSALRIRVTSAFREMTPLDGGTGIAGMCERIATLGGRLTAGPAPDARFIVDAWLPAVGTP</sequence>
<keyword evidence="9" id="KW-0472">Membrane</keyword>
<evidence type="ECO:0000256" key="9">
    <source>
        <dbReference type="SAM" id="Phobius"/>
    </source>
</evidence>
<feature type="transmembrane region" description="Helical" evidence="9">
    <location>
        <begin position="36"/>
        <end position="54"/>
    </location>
</feature>
<dbReference type="Gene3D" id="1.20.5.1930">
    <property type="match status" value="1"/>
</dbReference>
<feature type="transmembrane region" description="Helical" evidence="9">
    <location>
        <begin position="127"/>
        <end position="149"/>
    </location>
</feature>
<keyword evidence="3" id="KW-0597">Phosphoprotein</keyword>
<protein>
    <recommendedName>
        <fullName evidence="2">histidine kinase</fullName>
        <ecNumber evidence="2">2.7.13.3</ecNumber>
    </recommendedName>
</protein>
<dbReference type="GO" id="GO:0016301">
    <property type="term" value="F:kinase activity"/>
    <property type="evidence" value="ECO:0007669"/>
    <property type="project" value="UniProtKB-KW"/>
</dbReference>
<dbReference type="Proteomes" id="UP001241758">
    <property type="component" value="Unassembled WGS sequence"/>
</dbReference>
<dbReference type="PANTHER" id="PTHR24421:SF10">
    <property type="entry name" value="NITRATE_NITRITE SENSOR PROTEIN NARQ"/>
    <property type="match status" value="1"/>
</dbReference>
<keyword evidence="9" id="KW-1133">Transmembrane helix</keyword>
<keyword evidence="6 11" id="KW-0418">Kinase</keyword>
<comment type="caution">
    <text evidence="11">The sequence shown here is derived from an EMBL/GenBank/DDBJ whole genome shotgun (WGS) entry which is preliminary data.</text>
</comment>
<keyword evidence="12" id="KW-1185">Reference proteome</keyword>
<keyword evidence="5" id="KW-0547">Nucleotide-binding</keyword>
<evidence type="ECO:0000256" key="4">
    <source>
        <dbReference type="ARBA" id="ARBA00022679"/>
    </source>
</evidence>
<keyword evidence="7" id="KW-0067">ATP-binding</keyword>
<gene>
    <name evidence="11" type="ORF">QLQ12_01620</name>
</gene>
<dbReference type="EMBL" id="JASCTH010000001">
    <property type="protein sequence ID" value="MDI6097308.1"/>
    <property type="molecule type" value="Genomic_DNA"/>
</dbReference>
<evidence type="ECO:0000256" key="5">
    <source>
        <dbReference type="ARBA" id="ARBA00022741"/>
    </source>
</evidence>
<evidence type="ECO:0000313" key="12">
    <source>
        <dbReference type="Proteomes" id="UP001241758"/>
    </source>
</evidence>
<evidence type="ECO:0000256" key="8">
    <source>
        <dbReference type="ARBA" id="ARBA00023012"/>
    </source>
</evidence>
<evidence type="ECO:0000259" key="10">
    <source>
        <dbReference type="Pfam" id="PF07730"/>
    </source>
</evidence>
<dbReference type="PANTHER" id="PTHR24421">
    <property type="entry name" value="NITRATE/NITRITE SENSOR PROTEIN NARX-RELATED"/>
    <property type="match status" value="1"/>
</dbReference>
<dbReference type="InterPro" id="IPR050482">
    <property type="entry name" value="Sensor_HK_TwoCompSys"/>
</dbReference>